<feature type="transmembrane region" description="Helical" evidence="1">
    <location>
        <begin position="12"/>
        <end position="29"/>
    </location>
</feature>
<dbReference type="STRING" id="27835.A0A0N4Y1K9"/>
<sequence length="344" mass="39253">MHIAFPVRYITSKISAIIVLYAAILWYAARNAPEQAVNFLDAWVKENSSVCTIDDRLHNSSIFSRCNLTVFDHLHPTILPFHHPGYNPLSNCQPLPPLVQLQKGRITMLEASEGFRCVLHGDESYYRFGDWVPLPTSANFSCDIVESDCWAGLRRISQMHSQIFEQSIHKPDNIARPDVILIILDSVSSSMAKRSLPKSIKFLKEEMQATQMEFLNTIADYSKPNGFALAFGVPKIGQLWITGLAHGGQKDLYHADDHFFEFFSRNREKLDNSFIFFMGDHGPRVKGILEPSLGFYELKNPVLLVTMPKKYRNTEIHLELQKKSHQLMTPFDVHATLMDILMIS</sequence>
<evidence type="ECO:0000313" key="3">
    <source>
        <dbReference type="Proteomes" id="UP000271162"/>
    </source>
</evidence>
<accession>A0A0N4Y1K9</accession>
<evidence type="ECO:0000313" key="4">
    <source>
        <dbReference type="WBParaSite" id="NBR_0000951201-mRNA-1"/>
    </source>
</evidence>
<proteinExistence type="predicted"/>
<dbReference type="WBParaSite" id="NBR_0000951201-mRNA-1">
    <property type="protein sequence ID" value="NBR_0000951201-mRNA-1"/>
    <property type="gene ID" value="NBR_0000951201"/>
</dbReference>
<keyword evidence="1" id="KW-0472">Membrane</keyword>
<evidence type="ECO:0000313" key="2">
    <source>
        <dbReference type="EMBL" id="VDL73102.1"/>
    </source>
</evidence>
<keyword evidence="1" id="KW-0812">Transmembrane</keyword>
<keyword evidence="1" id="KW-1133">Transmembrane helix</keyword>
<dbReference type="PANTHER" id="PTHR10974">
    <property type="entry name" value="FI08016P-RELATED"/>
    <property type="match status" value="1"/>
</dbReference>
<reference evidence="2 3" key="2">
    <citation type="submission" date="2018-11" db="EMBL/GenBank/DDBJ databases">
        <authorList>
            <consortium name="Pathogen Informatics"/>
        </authorList>
    </citation>
    <scope>NUCLEOTIDE SEQUENCE [LARGE SCALE GENOMIC DNA]</scope>
</reference>
<protein>
    <submittedName>
        <fullName evidence="4">Sulfatase domain-containing protein</fullName>
    </submittedName>
</protein>
<dbReference type="InterPro" id="IPR004245">
    <property type="entry name" value="DUF229"/>
</dbReference>
<gene>
    <name evidence="2" type="ORF">NBR_LOCUS9513</name>
</gene>
<dbReference type="Pfam" id="PF02995">
    <property type="entry name" value="DUF229"/>
    <property type="match status" value="2"/>
</dbReference>
<dbReference type="EMBL" id="UYSL01020152">
    <property type="protein sequence ID" value="VDL73102.1"/>
    <property type="molecule type" value="Genomic_DNA"/>
</dbReference>
<reference evidence="4" key="1">
    <citation type="submission" date="2017-02" db="UniProtKB">
        <authorList>
            <consortium name="WormBaseParasite"/>
        </authorList>
    </citation>
    <scope>IDENTIFICATION</scope>
</reference>
<dbReference type="AlphaFoldDB" id="A0A0N4Y1K9"/>
<dbReference type="Proteomes" id="UP000271162">
    <property type="component" value="Unassembled WGS sequence"/>
</dbReference>
<dbReference type="GO" id="GO:0005615">
    <property type="term" value="C:extracellular space"/>
    <property type="evidence" value="ECO:0007669"/>
    <property type="project" value="TreeGrafter"/>
</dbReference>
<dbReference type="PANTHER" id="PTHR10974:SF75">
    <property type="entry name" value="SULFATASE DOMAIN-CONTAINING PROTEIN"/>
    <property type="match status" value="1"/>
</dbReference>
<name>A0A0N4Y1K9_NIPBR</name>
<evidence type="ECO:0000256" key="1">
    <source>
        <dbReference type="SAM" id="Phobius"/>
    </source>
</evidence>
<dbReference type="SUPFAM" id="SSF53649">
    <property type="entry name" value="Alkaline phosphatase-like"/>
    <property type="match status" value="1"/>
</dbReference>
<organism evidence="4">
    <name type="scientific">Nippostrongylus brasiliensis</name>
    <name type="common">Rat hookworm</name>
    <dbReference type="NCBI Taxonomy" id="27835"/>
    <lineage>
        <taxon>Eukaryota</taxon>
        <taxon>Metazoa</taxon>
        <taxon>Ecdysozoa</taxon>
        <taxon>Nematoda</taxon>
        <taxon>Chromadorea</taxon>
        <taxon>Rhabditida</taxon>
        <taxon>Rhabditina</taxon>
        <taxon>Rhabditomorpha</taxon>
        <taxon>Strongyloidea</taxon>
        <taxon>Heligmosomidae</taxon>
        <taxon>Nippostrongylus</taxon>
    </lineage>
</organism>
<dbReference type="InterPro" id="IPR017850">
    <property type="entry name" value="Alkaline_phosphatase_core_sf"/>
</dbReference>
<keyword evidence="3" id="KW-1185">Reference proteome</keyword>